<evidence type="ECO:0000256" key="1">
    <source>
        <dbReference type="ARBA" id="ARBA00022603"/>
    </source>
</evidence>
<dbReference type="GO" id="GO:0009717">
    <property type="term" value="P:isoflavonoid biosynthetic process"/>
    <property type="evidence" value="ECO:0007669"/>
    <property type="project" value="UniProtKB-ARBA"/>
</dbReference>
<feature type="domain" description="O-methyltransferase dimerisation" evidence="8">
    <location>
        <begin position="23"/>
        <end position="111"/>
    </location>
</feature>
<dbReference type="InterPro" id="IPR012967">
    <property type="entry name" value="COMT_dimerisation"/>
</dbReference>
<dbReference type="PROSITE" id="PS51683">
    <property type="entry name" value="SAM_OMT_II"/>
    <property type="match status" value="1"/>
</dbReference>
<evidence type="ECO:0000256" key="2">
    <source>
        <dbReference type="ARBA" id="ARBA00022679"/>
    </source>
</evidence>
<dbReference type="FunFam" id="3.40.50.150:FF:000057">
    <property type="entry name" value="O-methyltransferase ZRP4"/>
    <property type="match status" value="1"/>
</dbReference>
<evidence type="ECO:0000256" key="4">
    <source>
        <dbReference type="ARBA" id="ARBA00050968"/>
    </source>
</evidence>
<dbReference type="AlphaFoldDB" id="A0AAN9NKW0"/>
<feature type="active site" description="Proton acceptor" evidence="6">
    <location>
        <position position="263"/>
    </location>
</feature>
<protein>
    <recommendedName>
        <fullName evidence="5">isoflavone 7-O-methyltransferase</fullName>
        <ecNumber evidence="5">2.1.1.150</ecNumber>
    </recommendedName>
</protein>
<dbReference type="InterPro" id="IPR029063">
    <property type="entry name" value="SAM-dependent_MTases_sf"/>
</dbReference>
<sequence length="359" mass="40035">MASNVGNKASEIFQGQVHLYKHLLAHTVDAMSLRWMVELGIPDIIHNHGQPITLPKLVSILQVSPTKVRGVQSLIRYLAHTGFFEIVTIHENIEEKEAYALTAASQLLVKDNDLCLAPVIKGLVDPSSGGVWSDLKKWTYNDDDLTLYDVSVGSNLWEVLDKNPACNKLFNDAFAADSKMMNMALRGCNWVFEGVESIVDVGGGTGITAKTICEAFPNMKSIVLDRPRVVENLSGTNNLTYVGGDMFKSIPKADAVLLKMVLHNWNDKDCRKILENCKEAVSDKGKRGKVIVLDIVMNASEDEDELHGLKLLFDVRMTCLINGKERKEEEWKKLFVEAGFQSYKISPFTGYLSLIEIYP</sequence>
<evidence type="ECO:0000259" key="7">
    <source>
        <dbReference type="Pfam" id="PF00891"/>
    </source>
</evidence>
<dbReference type="Gene3D" id="1.10.10.10">
    <property type="entry name" value="Winged helix-like DNA-binding domain superfamily/Winged helix DNA-binding domain"/>
    <property type="match status" value="1"/>
</dbReference>
<dbReference type="InterPro" id="IPR016461">
    <property type="entry name" value="COMT-like"/>
</dbReference>
<dbReference type="InterPro" id="IPR036388">
    <property type="entry name" value="WH-like_DNA-bd_sf"/>
</dbReference>
<dbReference type="EMBL" id="JAYMYR010000003">
    <property type="protein sequence ID" value="KAK7374621.1"/>
    <property type="molecule type" value="Genomic_DNA"/>
</dbReference>
<comment type="catalytic activity">
    <reaction evidence="4">
        <text>a 7-hydroxyisoflavone + S-adenosyl-L-methionine = a 7-methoxyisoflavone + S-adenosyl-L-homocysteine + H(+)</text>
        <dbReference type="Rhea" id="RHEA:17933"/>
        <dbReference type="ChEBI" id="CHEBI:15378"/>
        <dbReference type="ChEBI" id="CHEBI:55465"/>
        <dbReference type="ChEBI" id="CHEBI:57856"/>
        <dbReference type="ChEBI" id="CHEBI:59789"/>
        <dbReference type="ChEBI" id="CHEBI:140356"/>
        <dbReference type="EC" id="2.1.1.150"/>
    </reaction>
</comment>
<dbReference type="SUPFAM" id="SSF53335">
    <property type="entry name" value="S-adenosyl-L-methionine-dependent methyltransferases"/>
    <property type="match status" value="1"/>
</dbReference>
<evidence type="ECO:0000313" key="10">
    <source>
        <dbReference type="Proteomes" id="UP001374584"/>
    </source>
</evidence>
<keyword evidence="2" id="KW-0808">Transferase</keyword>
<organism evidence="9 10">
    <name type="scientific">Phaseolus coccineus</name>
    <name type="common">Scarlet runner bean</name>
    <name type="synonym">Phaseolus multiflorus</name>
    <dbReference type="NCBI Taxonomy" id="3886"/>
    <lineage>
        <taxon>Eukaryota</taxon>
        <taxon>Viridiplantae</taxon>
        <taxon>Streptophyta</taxon>
        <taxon>Embryophyta</taxon>
        <taxon>Tracheophyta</taxon>
        <taxon>Spermatophyta</taxon>
        <taxon>Magnoliopsida</taxon>
        <taxon>eudicotyledons</taxon>
        <taxon>Gunneridae</taxon>
        <taxon>Pentapetalae</taxon>
        <taxon>rosids</taxon>
        <taxon>fabids</taxon>
        <taxon>Fabales</taxon>
        <taxon>Fabaceae</taxon>
        <taxon>Papilionoideae</taxon>
        <taxon>50 kb inversion clade</taxon>
        <taxon>NPAAA clade</taxon>
        <taxon>indigoferoid/millettioid clade</taxon>
        <taxon>Phaseoleae</taxon>
        <taxon>Phaseolus</taxon>
    </lineage>
</organism>
<dbReference type="SUPFAM" id="SSF46785">
    <property type="entry name" value="Winged helix' DNA-binding domain"/>
    <property type="match status" value="1"/>
</dbReference>
<evidence type="ECO:0000256" key="5">
    <source>
        <dbReference type="ARBA" id="ARBA00066355"/>
    </source>
</evidence>
<dbReference type="PIRSF" id="PIRSF005739">
    <property type="entry name" value="O-mtase"/>
    <property type="match status" value="1"/>
</dbReference>
<comment type="caution">
    <text evidence="9">The sequence shown here is derived from an EMBL/GenBank/DDBJ whole genome shotgun (WGS) entry which is preliminary data.</text>
</comment>
<dbReference type="EC" id="2.1.1.150" evidence="5"/>
<feature type="domain" description="O-methyltransferase C-terminal" evidence="7">
    <location>
        <begin position="132"/>
        <end position="341"/>
    </location>
</feature>
<dbReference type="GO" id="GO:0033800">
    <property type="term" value="F:isoflavone 7-O-methyltransferase activity"/>
    <property type="evidence" value="ECO:0007669"/>
    <property type="project" value="UniProtKB-EC"/>
</dbReference>
<evidence type="ECO:0000256" key="3">
    <source>
        <dbReference type="ARBA" id="ARBA00022691"/>
    </source>
</evidence>
<evidence type="ECO:0000313" key="9">
    <source>
        <dbReference type="EMBL" id="KAK7374621.1"/>
    </source>
</evidence>
<reference evidence="9 10" key="1">
    <citation type="submission" date="2024-01" db="EMBL/GenBank/DDBJ databases">
        <title>The genomes of 5 underutilized Papilionoideae crops provide insights into root nodulation and disease resistanc.</title>
        <authorList>
            <person name="Jiang F."/>
        </authorList>
    </citation>
    <scope>NUCLEOTIDE SEQUENCE [LARGE SCALE GENOMIC DNA]</scope>
    <source>
        <strain evidence="9">JINMINGXINNONG_FW02</strain>
        <tissue evidence="9">Leaves</tissue>
    </source>
</reference>
<dbReference type="GO" id="GO:0046983">
    <property type="term" value="F:protein dimerization activity"/>
    <property type="evidence" value="ECO:0007669"/>
    <property type="project" value="InterPro"/>
</dbReference>
<keyword evidence="1" id="KW-0489">Methyltransferase</keyword>
<dbReference type="Pfam" id="PF00891">
    <property type="entry name" value="Methyltransf_2"/>
    <property type="match status" value="1"/>
</dbReference>
<dbReference type="InterPro" id="IPR036390">
    <property type="entry name" value="WH_DNA-bd_sf"/>
</dbReference>
<dbReference type="FunFam" id="1.10.10.10:FF:000213">
    <property type="entry name" value="Coniferyl alcohol 9-O-methyltransferase"/>
    <property type="match status" value="1"/>
</dbReference>
<accession>A0AAN9NKW0</accession>
<dbReference type="InterPro" id="IPR001077">
    <property type="entry name" value="COMT_C"/>
</dbReference>
<proteinExistence type="predicted"/>
<gene>
    <name evidence="9" type="ORF">VNO80_08057</name>
</gene>
<dbReference type="Pfam" id="PF08100">
    <property type="entry name" value="Dimerisation"/>
    <property type="match status" value="1"/>
</dbReference>
<evidence type="ECO:0000256" key="6">
    <source>
        <dbReference type="PIRSR" id="PIRSR005739-1"/>
    </source>
</evidence>
<keyword evidence="10" id="KW-1185">Reference proteome</keyword>
<name>A0AAN9NKW0_PHACN</name>
<dbReference type="Proteomes" id="UP001374584">
    <property type="component" value="Unassembled WGS sequence"/>
</dbReference>
<dbReference type="Gene3D" id="3.40.50.150">
    <property type="entry name" value="Vaccinia Virus protein VP39"/>
    <property type="match status" value="1"/>
</dbReference>
<keyword evidence="3" id="KW-0949">S-adenosyl-L-methionine</keyword>
<dbReference type="GO" id="GO:0032259">
    <property type="term" value="P:methylation"/>
    <property type="evidence" value="ECO:0007669"/>
    <property type="project" value="UniProtKB-KW"/>
</dbReference>
<dbReference type="PANTHER" id="PTHR11746">
    <property type="entry name" value="O-METHYLTRANSFERASE"/>
    <property type="match status" value="1"/>
</dbReference>
<dbReference type="CDD" id="cd02440">
    <property type="entry name" value="AdoMet_MTases"/>
    <property type="match status" value="1"/>
</dbReference>
<evidence type="ECO:0000259" key="8">
    <source>
        <dbReference type="Pfam" id="PF08100"/>
    </source>
</evidence>